<accession>A0AAD7EQE8</accession>
<keyword evidence="3" id="KW-1185">Reference proteome</keyword>
<dbReference type="PANTHER" id="PTHR43355">
    <property type="entry name" value="FLAVIN REDUCTASE (NADPH)"/>
    <property type="match status" value="1"/>
</dbReference>
<evidence type="ECO:0000256" key="1">
    <source>
        <dbReference type="ARBA" id="ARBA00038376"/>
    </source>
</evidence>
<gene>
    <name evidence="2" type="ORF">DFH08DRAFT_205339</name>
</gene>
<name>A0AAD7EQE8_9AGAR</name>
<evidence type="ECO:0008006" key="4">
    <source>
        <dbReference type="Google" id="ProtNLM"/>
    </source>
</evidence>
<dbReference type="GO" id="GO:0004074">
    <property type="term" value="F:biliverdin reductase [NAD(P)H] activity"/>
    <property type="evidence" value="ECO:0007669"/>
    <property type="project" value="TreeGrafter"/>
</dbReference>
<dbReference type="PANTHER" id="PTHR43355:SF2">
    <property type="entry name" value="FLAVIN REDUCTASE (NADPH)"/>
    <property type="match status" value="1"/>
</dbReference>
<proteinExistence type="inferred from homology"/>
<dbReference type="Proteomes" id="UP001218218">
    <property type="component" value="Unassembled WGS sequence"/>
</dbReference>
<evidence type="ECO:0000313" key="2">
    <source>
        <dbReference type="EMBL" id="KAJ7346902.1"/>
    </source>
</evidence>
<evidence type="ECO:0000313" key="3">
    <source>
        <dbReference type="Proteomes" id="UP001218218"/>
    </source>
</evidence>
<dbReference type="InterPro" id="IPR051606">
    <property type="entry name" value="Polyketide_Oxido-like"/>
</dbReference>
<dbReference type="InterPro" id="IPR036291">
    <property type="entry name" value="NAD(P)-bd_dom_sf"/>
</dbReference>
<sequence length="277" mass="30025">MASLNILAFGASRNIGYFSAVRLLEKGATVTFLLRSPSAFDGDAVIQKYVKSGHARLVKGDASVEADTRRAWDEAGVVDAVIFTVGTYPTFSLTKGFVQTPANLCTQCMLNVLCTMPTYTNAPQPKLVVLSSTGLGPAAHKALPALLKPMYGVLIAAPHRDKIGMEHAISHCAGWTWDTATQGEVGLDIMGDGWTQRKGLPARGTLRHALIVRAGFLTDGESVGEKFEAGTAKKSYRVSEKELGGYTISRKDASHFVVDAITRRWDEFDNKRVNLTY</sequence>
<dbReference type="SUPFAM" id="SSF51735">
    <property type="entry name" value="NAD(P)-binding Rossmann-fold domains"/>
    <property type="match status" value="1"/>
</dbReference>
<organism evidence="2 3">
    <name type="scientific">Mycena albidolilacea</name>
    <dbReference type="NCBI Taxonomy" id="1033008"/>
    <lineage>
        <taxon>Eukaryota</taxon>
        <taxon>Fungi</taxon>
        <taxon>Dikarya</taxon>
        <taxon>Basidiomycota</taxon>
        <taxon>Agaricomycotina</taxon>
        <taxon>Agaricomycetes</taxon>
        <taxon>Agaricomycetidae</taxon>
        <taxon>Agaricales</taxon>
        <taxon>Marasmiineae</taxon>
        <taxon>Mycenaceae</taxon>
        <taxon>Mycena</taxon>
    </lineage>
</organism>
<dbReference type="GO" id="GO:0042602">
    <property type="term" value="F:riboflavin reductase (NADPH) activity"/>
    <property type="evidence" value="ECO:0007669"/>
    <property type="project" value="TreeGrafter"/>
</dbReference>
<protein>
    <recommendedName>
        <fullName evidence="4">NAD(P)-binding domain-containing protein</fullName>
    </recommendedName>
</protein>
<dbReference type="Gene3D" id="3.40.50.720">
    <property type="entry name" value="NAD(P)-binding Rossmann-like Domain"/>
    <property type="match status" value="1"/>
</dbReference>
<reference evidence="2" key="1">
    <citation type="submission" date="2023-03" db="EMBL/GenBank/DDBJ databases">
        <title>Massive genome expansion in bonnet fungi (Mycena s.s.) driven by repeated elements and novel gene families across ecological guilds.</title>
        <authorList>
            <consortium name="Lawrence Berkeley National Laboratory"/>
            <person name="Harder C.B."/>
            <person name="Miyauchi S."/>
            <person name="Viragh M."/>
            <person name="Kuo A."/>
            <person name="Thoen E."/>
            <person name="Andreopoulos B."/>
            <person name="Lu D."/>
            <person name="Skrede I."/>
            <person name="Drula E."/>
            <person name="Henrissat B."/>
            <person name="Morin E."/>
            <person name="Kohler A."/>
            <person name="Barry K."/>
            <person name="LaButti K."/>
            <person name="Morin E."/>
            <person name="Salamov A."/>
            <person name="Lipzen A."/>
            <person name="Mereny Z."/>
            <person name="Hegedus B."/>
            <person name="Baldrian P."/>
            <person name="Stursova M."/>
            <person name="Weitz H."/>
            <person name="Taylor A."/>
            <person name="Grigoriev I.V."/>
            <person name="Nagy L.G."/>
            <person name="Martin F."/>
            <person name="Kauserud H."/>
        </authorList>
    </citation>
    <scope>NUCLEOTIDE SEQUENCE</scope>
    <source>
        <strain evidence="2">CBHHK002</strain>
    </source>
</reference>
<dbReference type="EMBL" id="JARIHO010000020">
    <property type="protein sequence ID" value="KAJ7346902.1"/>
    <property type="molecule type" value="Genomic_DNA"/>
</dbReference>
<comment type="similarity">
    <text evidence="1">Belongs to the avfA family.</text>
</comment>
<dbReference type="AlphaFoldDB" id="A0AAD7EQE8"/>
<comment type="caution">
    <text evidence="2">The sequence shown here is derived from an EMBL/GenBank/DDBJ whole genome shotgun (WGS) entry which is preliminary data.</text>
</comment>